<evidence type="ECO:0000256" key="1">
    <source>
        <dbReference type="ARBA" id="ARBA00009013"/>
    </source>
</evidence>
<dbReference type="CDD" id="cd07043">
    <property type="entry name" value="STAS_anti-anti-sigma_factors"/>
    <property type="match status" value="1"/>
</dbReference>
<dbReference type="AlphaFoldDB" id="A0A645FPB1"/>
<dbReference type="PANTHER" id="PTHR33495">
    <property type="entry name" value="ANTI-SIGMA FACTOR ANTAGONIST TM_1081-RELATED-RELATED"/>
    <property type="match status" value="1"/>
</dbReference>
<dbReference type="InterPro" id="IPR002645">
    <property type="entry name" value="STAS_dom"/>
</dbReference>
<sequence length="117" mass="13184">MNFNIENRDNSVIVTIAGEKIEGTIATELKTQILIVAQPDINALIFNFSNIKIIDSSGLGALLLAYRQLKEYDIPVILVGVNEFVKNLLNITRIENIFHYYPNVENALTGIEHNQKK</sequence>
<dbReference type="PROSITE" id="PS50801">
    <property type="entry name" value="STAS"/>
    <property type="match status" value="1"/>
</dbReference>
<dbReference type="GO" id="GO:0043856">
    <property type="term" value="F:anti-sigma factor antagonist activity"/>
    <property type="evidence" value="ECO:0007669"/>
    <property type="project" value="InterPro"/>
</dbReference>
<evidence type="ECO:0000313" key="3">
    <source>
        <dbReference type="EMBL" id="MPN14074.1"/>
    </source>
</evidence>
<dbReference type="InterPro" id="IPR003658">
    <property type="entry name" value="Anti-sigma_ant"/>
</dbReference>
<accession>A0A645FPB1</accession>
<reference evidence="3" key="1">
    <citation type="submission" date="2019-08" db="EMBL/GenBank/DDBJ databases">
        <authorList>
            <person name="Kucharzyk K."/>
            <person name="Murdoch R.W."/>
            <person name="Higgins S."/>
            <person name="Loffler F."/>
        </authorList>
    </citation>
    <scope>NUCLEOTIDE SEQUENCE</scope>
</reference>
<evidence type="ECO:0000259" key="2">
    <source>
        <dbReference type="PROSITE" id="PS50801"/>
    </source>
</evidence>
<organism evidence="3">
    <name type="scientific">bioreactor metagenome</name>
    <dbReference type="NCBI Taxonomy" id="1076179"/>
    <lineage>
        <taxon>unclassified sequences</taxon>
        <taxon>metagenomes</taxon>
        <taxon>ecological metagenomes</taxon>
    </lineage>
</organism>
<dbReference type="NCBIfam" id="TIGR00377">
    <property type="entry name" value="ant_ant_sig"/>
    <property type="match status" value="1"/>
</dbReference>
<gene>
    <name evidence="3" type="ORF">SDC9_161400</name>
</gene>
<comment type="similarity">
    <text evidence="1">Belongs to the anti-sigma-factor antagonist family.</text>
</comment>
<dbReference type="SUPFAM" id="SSF52091">
    <property type="entry name" value="SpoIIaa-like"/>
    <property type="match status" value="1"/>
</dbReference>
<protein>
    <recommendedName>
        <fullName evidence="2">STAS domain-containing protein</fullName>
    </recommendedName>
</protein>
<comment type="caution">
    <text evidence="3">The sequence shown here is derived from an EMBL/GenBank/DDBJ whole genome shotgun (WGS) entry which is preliminary data.</text>
</comment>
<dbReference type="Gene3D" id="3.30.750.24">
    <property type="entry name" value="STAS domain"/>
    <property type="match status" value="1"/>
</dbReference>
<dbReference type="InterPro" id="IPR036513">
    <property type="entry name" value="STAS_dom_sf"/>
</dbReference>
<dbReference type="Pfam" id="PF01740">
    <property type="entry name" value="STAS"/>
    <property type="match status" value="1"/>
</dbReference>
<dbReference type="EMBL" id="VSSQ01060664">
    <property type="protein sequence ID" value="MPN14074.1"/>
    <property type="molecule type" value="Genomic_DNA"/>
</dbReference>
<name>A0A645FPB1_9ZZZZ</name>
<feature type="domain" description="STAS" evidence="2">
    <location>
        <begin position="1"/>
        <end position="111"/>
    </location>
</feature>
<proteinExistence type="inferred from homology"/>